<organism evidence="5 6">
    <name type="scientific">Embleya scabrispora</name>
    <dbReference type="NCBI Taxonomy" id="159449"/>
    <lineage>
        <taxon>Bacteria</taxon>
        <taxon>Bacillati</taxon>
        <taxon>Actinomycetota</taxon>
        <taxon>Actinomycetes</taxon>
        <taxon>Kitasatosporales</taxon>
        <taxon>Streptomycetaceae</taxon>
        <taxon>Embleya</taxon>
    </lineage>
</organism>
<dbReference type="CDD" id="cd02440">
    <property type="entry name" value="AdoMet_MTases"/>
    <property type="match status" value="1"/>
</dbReference>
<feature type="domain" description="Methyltransferase" evidence="4">
    <location>
        <begin position="48"/>
        <end position="143"/>
    </location>
</feature>
<keyword evidence="6" id="KW-1185">Reference proteome</keyword>
<dbReference type="PANTHER" id="PTHR43464">
    <property type="entry name" value="METHYLTRANSFERASE"/>
    <property type="match status" value="1"/>
</dbReference>
<proteinExistence type="predicted"/>
<evidence type="ECO:0000259" key="4">
    <source>
        <dbReference type="Pfam" id="PF13649"/>
    </source>
</evidence>
<evidence type="ECO:0000256" key="2">
    <source>
        <dbReference type="ARBA" id="ARBA00022679"/>
    </source>
</evidence>
<protein>
    <submittedName>
        <fullName evidence="5">SAM-dependent methyltransferase</fullName>
    </submittedName>
</protein>
<name>A0A1T3P114_9ACTN</name>
<comment type="caution">
    <text evidence="5">The sequence shown here is derived from an EMBL/GenBank/DDBJ whole genome shotgun (WGS) entry which is preliminary data.</text>
</comment>
<keyword evidence="2 5" id="KW-0808">Transferase</keyword>
<dbReference type="GO" id="GO:0008168">
    <property type="term" value="F:methyltransferase activity"/>
    <property type="evidence" value="ECO:0007669"/>
    <property type="project" value="UniProtKB-KW"/>
</dbReference>
<reference evidence="5 6" key="1">
    <citation type="submission" date="2017-03" db="EMBL/GenBank/DDBJ databases">
        <title>Draft genome sequence of Streptomyces scabrisporus NF3, endophyte isolated from Amphipterygium adstringens.</title>
        <authorList>
            <person name="Vazquez M."/>
            <person name="Ceapa C.D."/>
            <person name="Rodriguez Luna D."/>
            <person name="Sanchez Esquivel S."/>
        </authorList>
    </citation>
    <scope>NUCLEOTIDE SEQUENCE [LARGE SCALE GENOMIC DNA]</scope>
    <source>
        <strain evidence="5 6">NF3</strain>
    </source>
</reference>
<keyword evidence="3" id="KW-0949">S-adenosyl-L-methionine</keyword>
<dbReference type="EMBL" id="MWQN01000001">
    <property type="protein sequence ID" value="OPC82611.1"/>
    <property type="molecule type" value="Genomic_DNA"/>
</dbReference>
<dbReference type="InterPro" id="IPR029063">
    <property type="entry name" value="SAM-dependent_MTases_sf"/>
</dbReference>
<dbReference type="GO" id="GO:0032259">
    <property type="term" value="P:methylation"/>
    <property type="evidence" value="ECO:0007669"/>
    <property type="project" value="UniProtKB-KW"/>
</dbReference>
<dbReference type="SUPFAM" id="SSF53335">
    <property type="entry name" value="S-adenosyl-L-methionine-dependent methyltransferases"/>
    <property type="match status" value="1"/>
</dbReference>
<evidence type="ECO:0000313" key="6">
    <source>
        <dbReference type="Proteomes" id="UP000190037"/>
    </source>
</evidence>
<dbReference type="PANTHER" id="PTHR43464:SF19">
    <property type="entry name" value="UBIQUINONE BIOSYNTHESIS O-METHYLTRANSFERASE, MITOCHONDRIAL"/>
    <property type="match status" value="1"/>
</dbReference>
<evidence type="ECO:0000256" key="1">
    <source>
        <dbReference type="ARBA" id="ARBA00022603"/>
    </source>
</evidence>
<evidence type="ECO:0000256" key="3">
    <source>
        <dbReference type="ARBA" id="ARBA00022691"/>
    </source>
</evidence>
<evidence type="ECO:0000313" key="5">
    <source>
        <dbReference type="EMBL" id="OPC82611.1"/>
    </source>
</evidence>
<dbReference type="Pfam" id="PF13649">
    <property type="entry name" value="Methyltransf_25"/>
    <property type="match status" value="1"/>
</dbReference>
<dbReference type="RefSeq" id="WP_078976878.1">
    <property type="nucleotide sequence ID" value="NZ_MWQN01000001.1"/>
</dbReference>
<dbReference type="STRING" id="159449.B4N89_18180"/>
<sequence>MTNRWLANTGGTRGPEYAERFRRLAAEGRDLHGEARFCHDLLAEPARVLDAGCGTGRVAIELARQGHEVVGVDLDASMLAEAEAAAPGLTWVLDDLADLDPLQLGGRGSFDLVVAAGNVMIFLTPGSEAEVVRALAAMLRPGGILVAGFSLAGGPDGVGATITAADYEDACAAAGLVRRTRYAGWDREPWAPGGDYLVAVHAVPPGRGA</sequence>
<dbReference type="InterPro" id="IPR041698">
    <property type="entry name" value="Methyltransf_25"/>
</dbReference>
<dbReference type="OrthoDB" id="7062303at2"/>
<dbReference type="Proteomes" id="UP000190037">
    <property type="component" value="Unassembled WGS sequence"/>
</dbReference>
<dbReference type="Gene3D" id="3.40.50.150">
    <property type="entry name" value="Vaccinia Virus protein VP39"/>
    <property type="match status" value="1"/>
</dbReference>
<keyword evidence="1 5" id="KW-0489">Methyltransferase</keyword>
<dbReference type="AlphaFoldDB" id="A0A1T3P114"/>
<accession>A0A1T3P114</accession>
<gene>
    <name evidence="5" type="ORF">B4N89_18180</name>
</gene>